<dbReference type="InterPro" id="IPR000182">
    <property type="entry name" value="GNAT_dom"/>
</dbReference>
<dbReference type="Pfam" id="PF13673">
    <property type="entry name" value="Acetyltransf_10"/>
    <property type="match status" value="1"/>
</dbReference>
<proteinExistence type="predicted"/>
<gene>
    <name evidence="2" type="ORF">G6045_38830</name>
</gene>
<keyword evidence="3" id="KW-1185">Reference proteome</keyword>
<dbReference type="AlphaFoldDB" id="A0A6G4XY95"/>
<accession>A0A6G4XY95</accession>
<comment type="caution">
    <text evidence="2">The sequence shown here is derived from an EMBL/GenBank/DDBJ whole genome shotgun (WGS) entry which is preliminary data.</text>
</comment>
<dbReference type="InterPro" id="IPR016181">
    <property type="entry name" value="Acyl_CoA_acyltransferase"/>
</dbReference>
<dbReference type="InterPro" id="IPR053144">
    <property type="entry name" value="Acetyltransferase_Butenolide"/>
</dbReference>
<keyword evidence="2" id="KW-0808">Transferase</keyword>
<evidence type="ECO:0000313" key="3">
    <source>
        <dbReference type="Proteomes" id="UP000481109"/>
    </source>
</evidence>
<dbReference type="SUPFAM" id="SSF55729">
    <property type="entry name" value="Acyl-CoA N-acyltransferases (Nat)"/>
    <property type="match status" value="1"/>
</dbReference>
<evidence type="ECO:0000313" key="2">
    <source>
        <dbReference type="EMBL" id="NGO81571.1"/>
    </source>
</evidence>
<dbReference type="PANTHER" id="PTHR43233">
    <property type="entry name" value="FAMILY N-ACETYLTRANSFERASE, PUTATIVE (AFU_ORTHOLOGUE AFUA_6G03350)-RELATED"/>
    <property type="match status" value="1"/>
</dbReference>
<dbReference type="PROSITE" id="PS51186">
    <property type="entry name" value="GNAT"/>
    <property type="match status" value="1"/>
</dbReference>
<dbReference type="PANTHER" id="PTHR43233:SF1">
    <property type="entry name" value="FAMILY N-ACETYLTRANSFERASE, PUTATIVE (AFU_ORTHOLOGUE AFUA_6G03350)-RELATED"/>
    <property type="match status" value="1"/>
</dbReference>
<dbReference type="Proteomes" id="UP000481109">
    <property type="component" value="Unassembled WGS sequence"/>
</dbReference>
<dbReference type="CDD" id="cd04301">
    <property type="entry name" value="NAT_SF"/>
    <property type="match status" value="1"/>
</dbReference>
<sequence>MDPITIRRALPTDAPALTTLMLASSAYQGTYASILEGYRVTPDYVARHRVFLAEDPQGAPLGFYSLICDPPELDLAFVADAAQGNGAGRHLITHMLNEARTAGLSGVRVVSHPPSEGFYRAMGAHRTGTLPPSPPKVTWERPELWFPIEDPALTPPAPAPSP</sequence>
<dbReference type="GO" id="GO:0016747">
    <property type="term" value="F:acyltransferase activity, transferring groups other than amino-acyl groups"/>
    <property type="evidence" value="ECO:0007669"/>
    <property type="project" value="InterPro"/>
</dbReference>
<reference evidence="2 3" key="1">
    <citation type="submission" date="2020-02" db="EMBL/GenBank/DDBJ databases">
        <title>Whole-genome analyses of novel actinobacteria.</title>
        <authorList>
            <person name="Sahin N."/>
            <person name="Tokatli A."/>
        </authorList>
    </citation>
    <scope>NUCLEOTIDE SEQUENCE [LARGE SCALE GENOMIC DNA]</scope>
    <source>
        <strain evidence="2 3">YC504</strain>
    </source>
</reference>
<protein>
    <submittedName>
        <fullName evidence="2">GNAT family N-acetyltransferase</fullName>
    </submittedName>
</protein>
<feature type="domain" description="N-acetyltransferase" evidence="1">
    <location>
        <begin position="4"/>
        <end position="151"/>
    </location>
</feature>
<name>A0A6G4XY95_9ACTN</name>
<evidence type="ECO:0000259" key="1">
    <source>
        <dbReference type="PROSITE" id="PS51186"/>
    </source>
</evidence>
<dbReference type="Gene3D" id="3.40.630.30">
    <property type="match status" value="1"/>
</dbReference>
<dbReference type="RefSeq" id="WP_165336960.1">
    <property type="nucleotide sequence ID" value="NZ_JAAKZW010000352.1"/>
</dbReference>
<dbReference type="EMBL" id="JAAKZW010000352">
    <property type="protein sequence ID" value="NGO81571.1"/>
    <property type="molecule type" value="Genomic_DNA"/>
</dbReference>
<organism evidence="2 3">
    <name type="scientific">Streptomyces mesophilus</name>
    <dbReference type="NCBI Taxonomy" id="1775132"/>
    <lineage>
        <taxon>Bacteria</taxon>
        <taxon>Bacillati</taxon>
        <taxon>Actinomycetota</taxon>
        <taxon>Actinomycetes</taxon>
        <taxon>Kitasatosporales</taxon>
        <taxon>Streptomycetaceae</taxon>
        <taxon>Streptomyces</taxon>
    </lineage>
</organism>